<evidence type="ECO:0000256" key="7">
    <source>
        <dbReference type="ARBA" id="ARBA00023136"/>
    </source>
</evidence>
<evidence type="ECO:0000256" key="1">
    <source>
        <dbReference type="ARBA" id="ARBA00004651"/>
    </source>
</evidence>
<gene>
    <name evidence="10" type="ORF">A3C24_04995</name>
</gene>
<feature type="transmembrane region" description="Helical" evidence="8">
    <location>
        <begin position="347"/>
        <end position="368"/>
    </location>
</feature>
<keyword evidence="6 8" id="KW-1133">Transmembrane helix</keyword>
<evidence type="ECO:0000256" key="4">
    <source>
        <dbReference type="ARBA" id="ARBA00022679"/>
    </source>
</evidence>
<dbReference type="InterPro" id="IPR038731">
    <property type="entry name" value="RgtA/B/C-like"/>
</dbReference>
<feature type="transmembrane region" description="Helical" evidence="8">
    <location>
        <begin position="167"/>
        <end position="183"/>
    </location>
</feature>
<reference evidence="10 11" key="1">
    <citation type="journal article" date="2016" name="Nat. Commun.">
        <title>Thousands of microbial genomes shed light on interconnected biogeochemical processes in an aquifer system.</title>
        <authorList>
            <person name="Anantharaman K."/>
            <person name="Brown C.T."/>
            <person name="Hug L.A."/>
            <person name="Sharon I."/>
            <person name="Castelle C.J."/>
            <person name="Probst A.J."/>
            <person name="Thomas B.C."/>
            <person name="Singh A."/>
            <person name="Wilkins M.J."/>
            <person name="Karaoz U."/>
            <person name="Brodie E.L."/>
            <person name="Williams K.H."/>
            <person name="Hubbard S.S."/>
            <person name="Banfield J.F."/>
        </authorList>
    </citation>
    <scope>NUCLEOTIDE SEQUENCE [LARGE SCALE GENOMIC DNA]</scope>
</reference>
<evidence type="ECO:0000256" key="8">
    <source>
        <dbReference type="SAM" id="Phobius"/>
    </source>
</evidence>
<accession>A0A1F7GVM8</accession>
<organism evidence="10 11">
    <name type="scientific">Candidatus Roizmanbacteria bacterium RIFCSPHIGHO2_02_FULL_37_24</name>
    <dbReference type="NCBI Taxonomy" id="1802037"/>
    <lineage>
        <taxon>Bacteria</taxon>
        <taxon>Candidatus Roizmaniibacteriota</taxon>
    </lineage>
</organism>
<protein>
    <recommendedName>
        <fullName evidence="9">Glycosyltransferase RgtA/B/C/D-like domain-containing protein</fullName>
    </recommendedName>
</protein>
<feature type="transmembrane region" description="Helical" evidence="8">
    <location>
        <begin position="322"/>
        <end position="341"/>
    </location>
</feature>
<sequence>MVKKKVVIKNQVKMFRLDYVCIALILIISIALRLYKINNPIADWHSWRQADTAAVARNFVRTGFDILHPRYDDLSNVQTGIPNPEGYRFVEFPIYNGLFASLYKYFPILSLEMYGRATSIFFSLIVITIIYYFVLKEENRIAAIVSALIFAVFPFFVYYSRVILPEMTALGCMMLALWLLYLWKGTKRRVASWILYGLSVFFSAIALLIKPTTIFYFAALVYIFIQKYKFDILKKIPFYVYFVISLIPLVLWRQWMAQYPEGVPLYEWLITDVNTFQGRQNIFLRPAFFRWIFFERILNLILGGYAAALLVFGVLAKPARSYFLYSLGLSSLLYLFAFQGGNVQHDYYQTLILPSIAIFTGIGASLLYSHKKLFQSLYLSMFMVSALLVFSFTMSYYRVKDYYNTSDELLSIAKVIKTITPQDARIVTDSTGDTTLLYLADRRGYPAVTEDLKGLKDKGMEYFVTLKSDVAQEVEKEFELIFSNDKVFIFKL</sequence>
<evidence type="ECO:0000256" key="6">
    <source>
        <dbReference type="ARBA" id="ARBA00022989"/>
    </source>
</evidence>
<feature type="transmembrane region" description="Helical" evidence="8">
    <location>
        <begin position="113"/>
        <end position="134"/>
    </location>
</feature>
<dbReference type="Pfam" id="PF13231">
    <property type="entry name" value="PMT_2"/>
    <property type="match status" value="1"/>
</dbReference>
<keyword evidence="5 8" id="KW-0812">Transmembrane</keyword>
<evidence type="ECO:0000256" key="5">
    <source>
        <dbReference type="ARBA" id="ARBA00022692"/>
    </source>
</evidence>
<evidence type="ECO:0000256" key="3">
    <source>
        <dbReference type="ARBA" id="ARBA00022676"/>
    </source>
</evidence>
<comment type="subcellular location">
    <subcellularLocation>
        <location evidence="1">Cell membrane</location>
        <topology evidence="1">Multi-pass membrane protein</topology>
    </subcellularLocation>
</comment>
<evidence type="ECO:0000313" key="10">
    <source>
        <dbReference type="EMBL" id="OGK22865.1"/>
    </source>
</evidence>
<proteinExistence type="predicted"/>
<dbReference type="EMBL" id="MFZM01000031">
    <property type="protein sequence ID" value="OGK22865.1"/>
    <property type="molecule type" value="Genomic_DNA"/>
</dbReference>
<evidence type="ECO:0000256" key="2">
    <source>
        <dbReference type="ARBA" id="ARBA00022475"/>
    </source>
</evidence>
<evidence type="ECO:0000313" key="11">
    <source>
        <dbReference type="Proteomes" id="UP000177159"/>
    </source>
</evidence>
<dbReference type="Proteomes" id="UP000177159">
    <property type="component" value="Unassembled WGS sequence"/>
</dbReference>
<keyword evidence="2" id="KW-1003">Cell membrane</keyword>
<dbReference type="GO" id="GO:0016763">
    <property type="term" value="F:pentosyltransferase activity"/>
    <property type="evidence" value="ECO:0007669"/>
    <property type="project" value="TreeGrafter"/>
</dbReference>
<keyword evidence="7 8" id="KW-0472">Membrane</keyword>
<feature type="transmembrane region" description="Helical" evidence="8">
    <location>
        <begin position="377"/>
        <end position="397"/>
    </location>
</feature>
<feature type="domain" description="Glycosyltransferase RgtA/B/C/D-like" evidence="9">
    <location>
        <begin position="116"/>
        <end position="251"/>
    </location>
</feature>
<name>A0A1F7GVM8_9BACT</name>
<feature type="transmembrane region" description="Helical" evidence="8">
    <location>
        <begin position="214"/>
        <end position="230"/>
    </location>
</feature>
<feature type="transmembrane region" description="Helical" evidence="8">
    <location>
        <begin position="190"/>
        <end position="208"/>
    </location>
</feature>
<feature type="transmembrane region" description="Helical" evidence="8">
    <location>
        <begin position="297"/>
        <end position="315"/>
    </location>
</feature>
<comment type="caution">
    <text evidence="10">The sequence shown here is derived from an EMBL/GenBank/DDBJ whole genome shotgun (WGS) entry which is preliminary data.</text>
</comment>
<feature type="transmembrane region" description="Helical" evidence="8">
    <location>
        <begin position="141"/>
        <end position="161"/>
    </location>
</feature>
<dbReference type="AlphaFoldDB" id="A0A1F7GVM8"/>
<dbReference type="InterPro" id="IPR050297">
    <property type="entry name" value="LipidA_mod_glycosyltrf_83"/>
</dbReference>
<keyword evidence="3" id="KW-0328">Glycosyltransferase</keyword>
<dbReference type="PANTHER" id="PTHR33908">
    <property type="entry name" value="MANNOSYLTRANSFERASE YKCB-RELATED"/>
    <property type="match status" value="1"/>
</dbReference>
<feature type="transmembrane region" description="Helical" evidence="8">
    <location>
        <begin position="237"/>
        <end position="255"/>
    </location>
</feature>
<feature type="transmembrane region" description="Helical" evidence="8">
    <location>
        <begin position="16"/>
        <end position="35"/>
    </location>
</feature>
<dbReference type="PANTHER" id="PTHR33908:SF11">
    <property type="entry name" value="MEMBRANE PROTEIN"/>
    <property type="match status" value="1"/>
</dbReference>
<dbReference type="GO" id="GO:0009103">
    <property type="term" value="P:lipopolysaccharide biosynthetic process"/>
    <property type="evidence" value="ECO:0007669"/>
    <property type="project" value="UniProtKB-ARBA"/>
</dbReference>
<keyword evidence="4" id="KW-0808">Transferase</keyword>
<dbReference type="GO" id="GO:0005886">
    <property type="term" value="C:plasma membrane"/>
    <property type="evidence" value="ECO:0007669"/>
    <property type="project" value="UniProtKB-SubCell"/>
</dbReference>
<evidence type="ECO:0000259" key="9">
    <source>
        <dbReference type="Pfam" id="PF13231"/>
    </source>
</evidence>